<organism evidence="2 3">
    <name type="scientific">Candidatus Uhrbacteria bacterium GW2011_GWF2_44_350</name>
    <dbReference type="NCBI Taxonomy" id="1619000"/>
    <lineage>
        <taxon>Bacteria</taxon>
        <taxon>Candidatus Uhriibacteriota</taxon>
    </lineage>
</organism>
<reference evidence="2 3" key="1">
    <citation type="journal article" date="2015" name="Nature">
        <title>rRNA introns, odd ribosomes, and small enigmatic genomes across a large radiation of phyla.</title>
        <authorList>
            <person name="Brown C.T."/>
            <person name="Hug L.A."/>
            <person name="Thomas B.C."/>
            <person name="Sharon I."/>
            <person name="Castelle C.J."/>
            <person name="Singh A."/>
            <person name="Wilkins M.J."/>
            <person name="Williams K.H."/>
            <person name="Banfield J.F."/>
        </authorList>
    </citation>
    <scope>NUCLEOTIDE SEQUENCE [LARGE SCALE GENOMIC DNA]</scope>
</reference>
<proteinExistence type="predicted"/>
<sequence>MLFISTLAVVWFFLYWIIGGVFFACVALLRLIRLRKARFSCLFTLSAAVCAFLAAWFSTVWLERTASGCLADLPRGREALVLVFSCGFIQFLASAAAGLVVLLLIGFILLKLSSWKDRSWLTTFAEKLELDKKEEEEE</sequence>
<name>A0A0G1JGJ5_9BACT</name>
<dbReference type="AlphaFoldDB" id="A0A0G1JGJ5"/>
<dbReference type="EMBL" id="LCJB01000025">
    <property type="protein sequence ID" value="KKT70465.1"/>
    <property type="molecule type" value="Genomic_DNA"/>
</dbReference>
<dbReference type="Proteomes" id="UP000034154">
    <property type="component" value="Unassembled WGS sequence"/>
</dbReference>
<feature type="transmembrane region" description="Helical" evidence="1">
    <location>
        <begin position="6"/>
        <end position="29"/>
    </location>
</feature>
<keyword evidence="1" id="KW-0472">Membrane</keyword>
<protein>
    <submittedName>
        <fullName evidence="2">Uncharacterized protein</fullName>
    </submittedName>
</protein>
<evidence type="ECO:0000313" key="3">
    <source>
        <dbReference type="Proteomes" id="UP000034154"/>
    </source>
</evidence>
<feature type="transmembrane region" description="Helical" evidence="1">
    <location>
        <begin position="41"/>
        <end position="62"/>
    </location>
</feature>
<keyword evidence="1" id="KW-0812">Transmembrane</keyword>
<keyword evidence="1" id="KW-1133">Transmembrane helix</keyword>
<comment type="caution">
    <text evidence="2">The sequence shown here is derived from an EMBL/GenBank/DDBJ whole genome shotgun (WGS) entry which is preliminary data.</text>
</comment>
<feature type="transmembrane region" description="Helical" evidence="1">
    <location>
        <begin position="82"/>
        <end position="110"/>
    </location>
</feature>
<gene>
    <name evidence="2" type="ORF">UW63_C0025G0012</name>
</gene>
<evidence type="ECO:0000313" key="2">
    <source>
        <dbReference type="EMBL" id="KKT70465.1"/>
    </source>
</evidence>
<evidence type="ECO:0000256" key="1">
    <source>
        <dbReference type="SAM" id="Phobius"/>
    </source>
</evidence>
<accession>A0A0G1JGJ5</accession>